<evidence type="ECO:0000313" key="4">
    <source>
        <dbReference type="Proteomes" id="UP000815677"/>
    </source>
</evidence>
<dbReference type="EMBL" id="DF848725">
    <property type="protein sequence ID" value="GAT54619.1"/>
    <property type="molecule type" value="Genomic_DNA"/>
</dbReference>
<reference evidence="3" key="1">
    <citation type="submission" date="2014-09" db="EMBL/GenBank/DDBJ databases">
        <title>Genome sequence of the luminous mushroom Mycena chlorophos for searching fungal bioluminescence genes.</title>
        <authorList>
            <person name="Tanaka Y."/>
            <person name="Kasuga D."/>
            <person name="Oba Y."/>
            <person name="Hase S."/>
            <person name="Sato K."/>
            <person name="Oba Y."/>
            <person name="Sakakibara Y."/>
        </authorList>
    </citation>
    <scope>NUCLEOTIDE SEQUENCE</scope>
</reference>
<dbReference type="Proteomes" id="UP000815677">
    <property type="component" value="Unassembled WGS sequence"/>
</dbReference>
<feature type="chain" id="PRO_5046651553" evidence="2">
    <location>
        <begin position="18"/>
        <end position="71"/>
    </location>
</feature>
<organism evidence="3 4">
    <name type="scientific">Mycena chlorophos</name>
    <name type="common">Agaric fungus</name>
    <name type="synonym">Agaricus chlorophos</name>
    <dbReference type="NCBI Taxonomy" id="658473"/>
    <lineage>
        <taxon>Eukaryota</taxon>
        <taxon>Fungi</taxon>
        <taxon>Dikarya</taxon>
        <taxon>Basidiomycota</taxon>
        <taxon>Agaricomycotina</taxon>
        <taxon>Agaricomycetes</taxon>
        <taxon>Agaricomycetidae</taxon>
        <taxon>Agaricales</taxon>
        <taxon>Marasmiineae</taxon>
        <taxon>Mycenaceae</taxon>
        <taxon>Mycena</taxon>
    </lineage>
</organism>
<name>A0ABQ0LU71_MYCCL</name>
<keyword evidence="2" id="KW-0732">Signal</keyword>
<feature type="compositionally biased region" description="Gly residues" evidence="1">
    <location>
        <begin position="53"/>
        <end position="62"/>
    </location>
</feature>
<gene>
    <name evidence="3" type="ORF">MCHLO_11459</name>
</gene>
<keyword evidence="4" id="KW-1185">Reference proteome</keyword>
<feature type="signal peptide" evidence="2">
    <location>
        <begin position="1"/>
        <end position="17"/>
    </location>
</feature>
<evidence type="ECO:0000313" key="3">
    <source>
        <dbReference type="EMBL" id="GAT54619.1"/>
    </source>
</evidence>
<sequence>MRFTILLTLLAAAVAYAAPFKAEIVQRIPQGTDNSGPSPHRDEVSLLGRSKHLGGGFMVGRGEGTDLQDYA</sequence>
<protein>
    <submittedName>
        <fullName evidence="3">Uncharacterized protein</fullName>
    </submittedName>
</protein>
<feature type="region of interest" description="Disordered" evidence="1">
    <location>
        <begin position="51"/>
        <end position="71"/>
    </location>
</feature>
<accession>A0ABQ0LU71</accession>
<proteinExistence type="predicted"/>
<evidence type="ECO:0000256" key="1">
    <source>
        <dbReference type="SAM" id="MobiDB-lite"/>
    </source>
</evidence>
<evidence type="ECO:0000256" key="2">
    <source>
        <dbReference type="SAM" id="SignalP"/>
    </source>
</evidence>